<gene>
    <name evidence="5" type="ORF">DMN91_011315</name>
</gene>
<dbReference type="EMBL" id="QOIP01000011">
    <property type="protein sequence ID" value="RLU17246.1"/>
    <property type="molecule type" value="Genomic_DNA"/>
</dbReference>
<organism evidence="5">
    <name type="scientific">Ooceraea biroi</name>
    <name type="common">Clonal raider ant</name>
    <name type="synonym">Cerapachys biroi</name>
    <dbReference type="NCBI Taxonomy" id="2015173"/>
    <lineage>
        <taxon>Eukaryota</taxon>
        <taxon>Metazoa</taxon>
        <taxon>Ecdysozoa</taxon>
        <taxon>Arthropoda</taxon>
        <taxon>Hexapoda</taxon>
        <taxon>Insecta</taxon>
        <taxon>Pterygota</taxon>
        <taxon>Neoptera</taxon>
        <taxon>Endopterygota</taxon>
        <taxon>Hymenoptera</taxon>
        <taxon>Apocrita</taxon>
        <taxon>Aculeata</taxon>
        <taxon>Formicoidea</taxon>
        <taxon>Formicidae</taxon>
        <taxon>Dorylinae</taxon>
        <taxon>Ooceraea</taxon>
    </lineage>
</organism>
<evidence type="ECO:0000256" key="1">
    <source>
        <dbReference type="ARBA" id="ARBA00004123"/>
    </source>
</evidence>
<evidence type="ECO:0000256" key="2">
    <source>
        <dbReference type="ARBA" id="ARBA00023242"/>
    </source>
</evidence>
<reference evidence="5" key="2">
    <citation type="submission" date="2018-07" db="EMBL/GenBank/DDBJ databases">
        <authorList>
            <person name="Mckenzie S.K."/>
            <person name="Kronauer D.J.C."/>
        </authorList>
    </citation>
    <scope>NUCLEOTIDE SEQUENCE</scope>
    <source>
        <strain evidence="5">Clonal line C1</strain>
    </source>
</reference>
<keyword evidence="2" id="KW-0539">Nucleus</keyword>
<dbReference type="AlphaFoldDB" id="A0A3L8DA85"/>
<dbReference type="Proteomes" id="UP000279307">
    <property type="component" value="Chromosome 11"/>
</dbReference>
<evidence type="ECO:0000259" key="4">
    <source>
        <dbReference type="Pfam" id="PF10187"/>
    </source>
</evidence>
<comment type="caution">
    <text evidence="5">The sequence shown here is derived from an EMBL/GenBank/DDBJ whole genome shotgun (WGS) entry which is preliminary data.</text>
</comment>
<dbReference type="InterPro" id="IPR019331">
    <property type="entry name" value="FAM192A/Fyv6_N"/>
</dbReference>
<feature type="region of interest" description="Disordered" evidence="3">
    <location>
        <begin position="1"/>
        <end position="22"/>
    </location>
</feature>
<proteinExistence type="predicted"/>
<name>A0A3L8DA85_OOCBI</name>
<accession>A0A3L8DA85</accession>
<sequence length="66" mass="8121">MSSGFISEAEITEQRRMRQEEWERVRTADQPLDCKLQRKRTILDRCMRDYRNRRINETSSMRKLTN</sequence>
<evidence type="ECO:0000256" key="3">
    <source>
        <dbReference type="SAM" id="MobiDB-lite"/>
    </source>
</evidence>
<evidence type="ECO:0000313" key="5">
    <source>
        <dbReference type="EMBL" id="RLU17246.1"/>
    </source>
</evidence>
<dbReference type="GO" id="GO:0005634">
    <property type="term" value="C:nucleus"/>
    <property type="evidence" value="ECO:0007669"/>
    <property type="project" value="UniProtKB-SubCell"/>
</dbReference>
<feature type="domain" description="FAM192A/Fyv6 N-terminal" evidence="4">
    <location>
        <begin position="5"/>
        <end position="46"/>
    </location>
</feature>
<feature type="compositionally biased region" description="Basic and acidic residues" evidence="3">
    <location>
        <begin position="12"/>
        <end position="22"/>
    </location>
</feature>
<comment type="subcellular location">
    <subcellularLocation>
        <location evidence="1">Nucleus</location>
    </subcellularLocation>
</comment>
<dbReference type="Pfam" id="PF10187">
    <property type="entry name" value="FAM192A_Fyv6_N"/>
    <property type="match status" value="1"/>
</dbReference>
<reference evidence="5" key="1">
    <citation type="journal article" date="2018" name="Genome Res.">
        <title>The genomic architecture and molecular evolution of ant odorant receptors.</title>
        <authorList>
            <person name="McKenzie S.K."/>
            <person name="Kronauer D.J.C."/>
        </authorList>
    </citation>
    <scope>NUCLEOTIDE SEQUENCE [LARGE SCALE GENOMIC DNA]</scope>
    <source>
        <strain evidence="5">Clonal line C1</strain>
    </source>
</reference>
<protein>
    <recommendedName>
        <fullName evidence="4">FAM192A/Fyv6 N-terminal domain-containing protein</fullName>
    </recommendedName>
</protein>